<feature type="transmembrane region" description="Helical" evidence="1">
    <location>
        <begin position="16"/>
        <end position="35"/>
    </location>
</feature>
<organism evidence="2 3">
    <name type="scientific">Paraburkholderia youngii</name>
    <dbReference type="NCBI Taxonomy" id="2782701"/>
    <lineage>
        <taxon>Bacteria</taxon>
        <taxon>Pseudomonadati</taxon>
        <taxon>Pseudomonadota</taxon>
        <taxon>Betaproteobacteria</taxon>
        <taxon>Burkholderiales</taxon>
        <taxon>Burkholderiaceae</taxon>
        <taxon>Paraburkholderia</taxon>
    </lineage>
</organism>
<reference evidence="2 3" key="1">
    <citation type="submission" date="2020-02" db="EMBL/GenBank/DDBJ databases">
        <title>Paraburkholderia simonii sp. nov. and Paraburkholderia youngii sp. nov. Brazilian and Mexican Mimosa-associated rhizobia.</title>
        <authorList>
            <person name="Mavima L."/>
            <person name="Beukes C.W."/>
            <person name="Chan W.Y."/>
            <person name="Palmer M."/>
            <person name="De Meyer S.E."/>
            <person name="James E.K."/>
            <person name="Venter S.N."/>
            <person name="Steenkamp E.T."/>
        </authorList>
    </citation>
    <scope>NUCLEOTIDE SEQUENCE [LARGE SCALE GENOMIC DNA]</scope>
    <source>
        <strain evidence="2 3">JPY169</strain>
    </source>
</reference>
<dbReference type="Proteomes" id="UP000594380">
    <property type="component" value="Unassembled WGS sequence"/>
</dbReference>
<gene>
    <name evidence="2" type="ORF">G5S42_31505</name>
</gene>
<dbReference type="AlphaFoldDB" id="A0A7Y6K5X8"/>
<dbReference type="GeneID" id="301104885"/>
<keyword evidence="1" id="KW-1133">Transmembrane helix</keyword>
<comment type="caution">
    <text evidence="2">The sequence shown here is derived from an EMBL/GenBank/DDBJ whole genome shotgun (WGS) entry which is preliminary data.</text>
</comment>
<dbReference type="EMBL" id="JAALDK010000002">
    <property type="protein sequence ID" value="NUY04133.1"/>
    <property type="molecule type" value="Genomic_DNA"/>
</dbReference>
<protein>
    <submittedName>
        <fullName evidence="2">Uncharacterized protein</fullName>
    </submittedName>
</protein>
<keyword evidence="1" id="KW-0812">Transmembrane</keyword>
<proteinExistence type="predicted"/>
<dbReference type="RefSeq" id="WP_176110716.1">
    <property type="nucleotide sequence ID" value="NZ_JAALDK010000002.1"/>
</dbReference>
<evidence type="ECO:0000313" key="2">
    <source>
        <dbReference type="EMBL" id="NUY04133.1"/>
    </source>
</evidence>
<feature type="transmembrane region" description="Helical" evidence="1">
    <location>
        <begin position="47"/>
        <end position="68"/>
    </location>
</feature>
<evidence type="ECO:0000256" key="1">
    <source>
        <dbReference type="SAM" id="Phobius"/>
    </source>
</evidence>
<accession>A0A7Y6K5X8</accession>
<evidence type="ECO:0000313" key="3">
    <source>
        <dbReference type="Proteomes" id="UP000594380"/>
    </source>
</evidence>
<name>A0A7Y6K5X8_9BURK</name>
<keyword evidence="1" id="KW-0472">Membrane</keyword>
<sequence>MSALTDVDAAFACPPLMVAIVFSVAYLLVGIPVHFTRGALARDVLGTLAGVFAALVYITWVLGFHANIHSPLR</sequence>